<protein>
    <submittedName>
        <fullName evidence="1">Uncharacterized protein</fullName>
    </submittedName>
</protein>
<dbReference type="EMBL" id="CP054614">
    <property type="protein sequence ID" value="QKS56543.1"/>
    <property type="molecule type" value="Genomic_DNA"/>
</dbReference>
<evidence type="ECO:0000313" key="4">
    <source>
        <dbReference type="Proteomes" id="UP000509327"/>
    </source>
</evidence>
<reference evidence="2 4" key="2">
    <citation type="submission" date="2020-06" db="EMBL/GenBank/DDBJ databases">
        <title>Complete genome of Paenibacillus barcinonensis KACC11450.</title>
        <authorList>
            <person name="Kim M."/>
            <person name="Park Y.-J."/>
            <person name="Shin J.-H."/>
        </authorList>
    </citation>
    <scope>NUCLEOTIDE SEQUENCE [LARGE SCALE GENOMIC DNA]</scope>
    <source>
        <strain evidence="2 4">KACC11450</strain>
    </source>
</reference>
<evidence type="ECO:0000313" key="2">
    <source>
        <dbReference type="EMBL" id="QKS56543.1"/>
    </source>
</evidence>
<evidence type="ECO:0000313" key="3">
    <source>
        <dbReference type="Proteomes" id="UP000247790"/>
    </source>
</evidence>
<dbReference type="Proteomes" id="UP000509327">
    <property type="component" value="Chromosome"/>
</dbReference>
<proteinExistence type="predicted"/>
<organism evidence="1 3">
    <name type="scientific">Paenibacillus barcinonensis</name>
    <dbReference type="NCBI Taxonomy" id="198119"/>
    <lineage>
        <taxon>Bacteria</taxon>
        <taxon>Bacillati</taxon>
        <taxon>Bacillota</taxon>
        <taxon>Bacilli</taxon>
        <taxon>Bacillales</taxon>
        <taxon>Paenibacillaceae</taxon>
        <taxon>Paenibacillus</taxon>
    </lineage>
</organism>
<reference evidence="1 3" key="1">
    <citation type="submission" date="2018-06" db="EMBL/GenBank/DDBJ databases">
        <title>Genomic Encyclopedia of Type Strains, Phase III (KMG-III): the genomes of soil and plant-associated and newly described type strains.</title>
        <authorList>
            <person name="Whitman W."/>
        </authorList>
    </citation>
    <scope>NUCLEOTIDE SEQUENCE [LARGE SCALE GENOMIC DNA]</scope>
    <source>
        <strain evidence="1 3">CECT 7022</strain>
    </source>
</reference>
<keyword evidence="4" id="KW-1185">Reference proteome</keyword>
<dbReference type="AlphaFoldDB" id="A0A2V4VBK4"/>
<gene>
    <name evidence="1" type="ORF">DFQ00_105271</name>
    <name evidence="2" type="ORF">HUB98_09455</name>
</gene>
<accession>A0A2V4VBK4</accession>
<dbReference type="Proteomes" id="UP000247790">
    <property type="component" value="Unassembled WGS sequence"/>
</dbReference>
<dbReference type="EMBL" id="QJSW01000005">
    <property type="protein sequence ID" value="PYE49767.1"/>
    <property type="molecule type" value="Genomic_DNA"/>
</dbReference>
<evidence type="ECO:0000313" key="1">
    <source>
        <dbReference type="EMBL" id="PYE49767.1"/>
    </source>
</evidence>
<name>A0A2V4VBK4_PAEBA</name>
<dbReference type="RefSeq" id="WP_110896454.1">
    <property type="nucleotide sequence ID" value="NZ_CP054614.1"/>
</dbReference>
<sequence length="78" mass="8862">MKKSVVGIELYSCSEILIQHREYIVVHGFVFEAGREPADFVLLLDLFCGSPIYIKLEDHELLPVIRENLSRIGAATKM</sequence>